<feature type="compositionally biased region" description="Low complexity" evidence="1">
    <location>
        <begin position="372"/>
        <end position="384"/>
    </location>
</feature>
<protein>
    <recommendedName>
        <fullName evidence="3">Integrase catalytic domain-containing protein</fullName>
    </recommendedName>
</protein>
<feature type="chain" id="PRO_5042096926" description="Integrase catalytic domain-containing protein" evidence="2">
    <location>
        <begin position="21"/>
        <end position="475"/>
    </location>
</feature>
<dbReference type="GO" id="GO:0003676">
    <property type="term" value="F:nucleic acid binding"/>
    <property type="evidence" value="ECO:0007669"/>
    <property type="project" value="InterPro"/>
</dbReference>
<feature type="signal peptide" evidence="2">
    <location>
        <begin position="1"/>
        <end position="20"/>
    </location>
</feature>
<dbReference type="PANTHER" id="PTHR42648:SF26">
    <property type="entry name" value="INTEGRASE CATALYTIC DOMAIN-CONTAINING PROTEIN"/>
    <property type="match status" value="1"/>
</dbReference>
<dbReference type="SUPFAM" id="SSF53098">
    <property type="entry name" value="Ribonuclease H-like"/>
    <property type="match status" value="1"/>
</dbReference>
<dbReference type="InterPro" id="IPR012337">
    <property type="entry name" value="RNaseH-like_sf"/>
</dbReference>
<feature type="compositionally biased region" description="Pro residues" evidence="1">
    <location>
        <begin position="84"/>
        <end position="94"/>
    </location>
</feature>
<feature type="region of interest" description="Disordered" evidence="1">
    <location>
        <begin position="65"/>
        <end position="99"/>
    </location>
</feature>
<dbReference type="EMBL" id="JAUUTY010000004">
    <property type="protein sequence ID" value="KAK1648233.1"/>
    <property type="molecule type" value="Genomic_DNA"/>
</dbReference>
<dbReference type="Proteomes" id="UP001231189">
    <property type="component" value="Unassembled WGS sequence"/>
</dbReference>
<sequence length="475" mass="51225">MLAVVAAGVVAVAVVATAVAMVAPTPPPPRLVHLSTPPPLRRGSRVTIRGPGSFMPTPCPCRALPTRASWGRVRPPTRLSTRRPNPPRPTPPPSSASWDPALLTALQSVPTAGAYGGGGDWFMDTGASAHMAAHPVILDDYSHFVWTFPLRRKSDVPAILTAFCAFVSTQFGRPIHALQTDNGKEFDNITIRSLRAAHGAVFCLTCPYASPQNGRAERMLRTRNECVRTLLFHAYMPPRFWPDALATVTLLANIRPCRVRWSYTPHHLLYGAPPAYDDLRIFGCRCYPNTAATAAHKLAPRSLPCVFLGYPANTKGYRCYDPVSHRVLTSRHVYFDELVFPFQRGLLATPPTTPPAPAGPLVAGPARRRLTAAAPRAAGPGVPSRRPRRSLVARDARGAPGAPVARSIGCLVARFIGHLVAHLAARRCGSCAHAHPSTCGRAAAVYALPCRPVRLHGVPVRRVCLLGQRQQCPAA</sequence>
<keyword evidence="5" id="KW-1185">Reference proteome</keyword>
<keyword evidence="2" id="KW-0732">Signal</keyword>
<feature type="compositionally biased region" description="Low complexity" evidence="1">
    <location>
        <begin position="74"/>
        <end position="83"/>
    </location>
</feature>
<dbReference type="InterPro" id="IPR036397">
    <property type="entry name" value="RNaseH_sf"/>
</dbReference>
<evidence type="ECO:0000313" key="5">
    <source>
        <dbReference type="Proteomes" id="UP001231189"/>
    </source>
</evidence>
<evidence type="ECO:0000256" key="2">
    <source>
        <dbReference type="SAM" id="SignalP"/>
    </source>
</evidence>
<evidence type="ECO:0000313" key="4">
    <source>
        <dbReference type="EMBL" id="KAK1648233.1"/>
    </source>
</evidence>
<dbReference type="InterPro" id="IPR001584">
    <property type="entry name" value="Integrase_cat-core"/>
</dbReference>
<feature type="region of interest" description="Disordered" evidence="1">
    <location>
        <begin position="372"/>
        <end position="402"/>
    </location>
</feature>
<accession>A0AAD8SAT1</accession>
<dbReference type="PANTHER" id="PTHR42648">
    <property type="entry name" value="TRANSPOSASE, PUTATIVE-RELATED"/>
    <property type="match status" value="1"/>
</dbReference>
<dbReference type="AlphaFoldDB" id="A0AAD8SAT1"/>
<evidence type="ECO:0000259" key="3">
    <source>
        <dbReference type="PROSITE" id="PS50994"/>
    </source>
</evidence>
<proteinExistence type="predicted"/>
<dbReference type="Gene3D" id="3.30.420.10">
    <property type="entry name" value="Ribonuclease H-like superfamily/Ribonuclease H"/>
    <property type="match status" value="1"/>
</dbReference>
<reference evidence="4" key="1">
    <citation type="submission" date="2023-07" db="EMBL/GenBank/DDBJ databases">
        <title>A chromosome-level genome assembly of Lolium multiflorum.</title>
        <authorList>
            <person name="Chen Y."/>
            <person name="Copetti D."/>
            <person name="Kolliker R."/>
            <person name="Studer B."/>
        </authorList>
    </citation>
    <scope>NUCLEOTIDE SEQUENCE</scope>
    <source>
        <strain evidence="4">02402/16</strain>
        <tissue evidence="4">Leaf</tissue>
    </source>
</reference>
<dbReference type="GO" id="GO:0015074">
    <property type="term" value="P:DNA integration"/>
    <property type="evidence" value="ECO:0007669"/>
    <property type="project" value="InterPro"/>
</dbReference>
<dbReference type="Pfam" id="PF25597">
    <property type="entry name" value="SH3_retrovirus"/>
    <property type="match status" value="1"/>
</dbReference>
<dbReference type="PROSITE" id="PS50994">
    <property type="entry name" value="INTEGRASE"/>
    <property type="match status" value="1"/>
</dbReference>
<gene>
    <name evidence="4" type="ORF">QYE76_066038</name>
</gene>
<name>A0AAD8SAT1_LOLMU</name>
<feature type="domain" description="Integrase catalytic" evidence="3">
    <location>
        <begin position="106"/>
        <end position="273"/>
    </location>
</feature>
<dbReference type="Pfam" id="PF00665">
    <property type="entry name" value="rve"/>
    <property type="match status" value="1"/>
</dbReference>
<comment type="caution">
    <text evidence="4">The sequence shown here is derived from an EMBL/GenBank/DDBJ whole genome shotgun (WGS) entry which is preliminary data.</text>
</comment>
<dbReference type="InterPro" id="IPR057670">
    <property type="entry name" value="SH3_retrovirus"/>
</dbReference>
<organism evidence="4 5">
    <name type="scientific">Lolium multiflorum</name>
    <name type="common">Italian ryegrass</name>
    <name type="synonym">Lolium perenne subsp. multiflorum</name>
    <dbReference type="NCBI Taxonomy" id="4521"/>
    <lineage>
        <taxon>Eukaryota</taxon>
        <taxon>Viridiplantae</taxon>
        <taxon>Streptophyta</taxon>
        <taxon>Embryophyta</taxon>
        <taxon>Tracheophyta</taxon>
        <taxon>Spermatophyta</taxon>
        <taxon>Magnoliopsida</taxon>
        <taxon>Liliopsida</taxon>
        <taxon>Poales</taxon>
        <taxon>Poaceae</taxon>
        <taxon>BOP clade</taxon>
        <taxon>Pooideae</taxon>
        <taxon>Poodae</taxon>
        <taxon>Poeae</taxon>
        <taxon>Poeae Chloroplast Group 2 (Poeae type)</taxon>
        <taxon>Loliodinae</taxon>
        <taxon>Loliinae</taxon>
        <taxon>Lolium</taxon>
    </lineage>
</organism>
<dbReference type="InterPro" id="IPR039537">
    <property type="entry name" value="Retrotran_Ty1/copia-like"/>
</dbReference>
<evidence type="ECO:0000256" key="1">
    <source>
        <dbReference type="SAM" id="MobiDB-lite"/>
    </source>
</evidence>